<name>A0ACC1CE07_9NEOP</name>
<organism evidence="1 2">
    <name type="scientific">Dendrolimus kikuchii</name>
    <dbReference type="NCBI Taxonomy" id="765133"/>
    <lineage>
        <taxon>Eukaryota</taxon>
        <taxon>Metazoa</taxon>
        <taxon>Ecdysozoa</taxon>
        <taxon>Arthropoda</taxon>
        <taxon>Hexapoda</taxon>
        <taxon>Insecta</taxon>
        <taxon>Pterygota</taxon>
        <taxon>Neoptera</taxon>
        <taxon>Endopterygota</taxon>
        <taxon>Lepidoptera</taxon>
        <taxon>Glossata</taxon>
        <taxon>Ditrysia</taxon>
        <taxon>Bombycoidea</taxon>
        <taxon>Lasiocampidae</taxon>
        <taxon>Dendrolimus</taxon>
    </lineage>
</organism>
<dbReference type="EMBL" id="CM034415">
    <property type="protein sequence ID" value="KAJ0169830.1"/>
    <property type="molecule type" value="Genomic_DNA"/>
</dbReference>
<keyword evidence="2" id="KW-1185">Reference proteome</keyword>
<proteinExistence type="predicted"/>
<sequence>MVKWNSFSLICARYNNFGGNGDFYIIFRCSKYGRFPVTRSPTPHSWNGTSGTMRASLNSMRGDITAAWC</sequence>
<reference evidence="1 2" key="1">
    <citation type="journal article" date="2021" name="Front. Genet.">
        <title>Chromosome-Level Genome Assembly Reveals Significant Gene Expansion in the Toll and IMD Signaling Pathways of Dendrolimus kikuchii.</title>
        <authorList>
            <person name="Zhou J."/>
            <person name="Wu P."/>
            <person name="Xiong Z."/>
            <person name="Liu N."/>
            <person name="Zhao N."/>
            <person name="Ji M."/>
            <person name="Qiu Y."/>
            <person name="Yang B."/>
        </authorList>
    </citation>
    <scope>NUCLEOTIDE SEQUENCE [LARGE SCALE GENOMIC DNA]</scope>
    <source>
        <strain evidence="1">Ann1</strain>
    </source>
</reference>
<evidence type="ECO:0000313" key="2">
    <source>
        <dbReference type="Proteomes" id="UP000824533"/>
    </source>
</evidence>
<comment type="caution">
    <text evidence="1">The sequence shown here is derived from an EMBL/GenBank/DDBJ whole genome shotgun (WGS) entry which is preliminary data.</text>
</comment>
<dbReference type="Proteomes" id="UP000824533">
    <property type="component" value="Linkage Group LG29"/>
</dbReference>
<accession>A0ACC1CE07</accession>
<evidence type="ECO:0000313" key="1">
    <source>
        <dbReference type="EMBL" id="KAJ0169830.1"/>
    </source>
</evidence>
<gene>
    <name evidence="1" type="ORF">K1T71_014436</name>
</gene>
<protein>
    <submittedName>
        <fullName evidence="1">Uncharacterized protein</fullName>
    </submittedName>
</protein>